<comment type="cofactor">
    <cofactor evidence="1 8">
        <name>pyridoxal 5'-phosphate</name>
        <dbReference type="ChEBI" id="CHEBI:597326"/>
    </cofactor>
</comment>
<evidence type="ECO:0000313" key="11">
    <source>
        <dbReference type="Proteomes" id="UP000002640"/>
    </source>
</evidence>
<dbReference type="InterPro" id="IPR024169">
    <property type="entry name" value="SP_NH2Trfase/AEP_transaminase"/>
</dbReference>
<dbReference type="RefSeq" id="XP_009534483.1">
    <property type="nucleotide sequence ID" value="XM_009536188.1"/>
</dbReference>
<keyword evidence="5" id="KW-0808">Transferase</keyword>
<dbReference type="GO" id="GO:0019265">
    <property type="term" value="P:glycine biosynthetic process, by transamination of glyoxylate"/>
    <property type="evidence" value="ECO:0007669"/>
    <property type="project" value="TreeGrafter"/>
</dbReference>
<evidence type="ECO:0000256" key="7">
    <source>
        <dbReference type="PIRSR" id="PIRSR000524-1"/>
    </source>
</evidence>
<organism evidence="10 11">
    <name type="scientific">Phytophthora sojae (strain P6497)</name>
    <name type="common">Soybean stem and root rot agent</name>
    <name type="synonym">Phytophthora megasperma f. sp. glycines</name>
    <dbReference type="NCBI Taxonomy" id="1094619"/>
    <lineage>
        <taxon>Eukaryota</taxon>
        <taxon>Sar</taxon>
        <taxon>Stramenopiles</taxon>
        <taxon>Oomycota</taxon>
        <taxon>Peronosporomycetes</taxon>
        <taxon>Peronosporales</taxon>
        <taxon>Peronosporaceae</taxon>
        <taxon>Phytophthora</taxon>
    </lineage>
</organism>
<dbReference type="InterPro" id="IPR000192">
    <property type="entry name" value="Aminotrans_V_dom"/>
</dbReference>
<gene>
    <name evidence="10" type="ORF">PHYSODRAFT_338390</name>
</gene>
<dbReference type="InterPro" id="IPR015424">
    <property type="entry name" value="PyrdxlP-dep_Trfase"/>
</dbReference>
<dbReference type="AlphaFoldDB" id="G5A4M2"/>
<dbReference type="Proteomes" id="UP000002640">
    <property type="component" value="Unassembled WGS sequence"/>
</dbReference>
<evidence type="ECO:0000256" key="6">
    <source>
        <dbReference type="ARBA" id="ARBA00022898"/>
    </source>
</evidence>
<accession>G5A4M2</accession>
<feature type="domain" description="Aminotransferase class V" evidence="9">
    <location>
        <begin position="42"/>
        <end position="329"/>
    </location>
</feature>
<dbReference type="KEGG" id="psoj:PHYSODRAFT_338390"/>
<evidence type="ECO:0000259" key="9">
    <source>
        <dbReference type="Pfam" id="PF00266"/>
    </source>
</evidence>
<dbReference type="SMR" id="G5A4M2"/>
<evidence type="ECO:0000256" key="8">
    <source>
        <dbReference type="PIRSR" id="PIRSR000524-50"/>
    </source>
</evidence>
<dbReference type="GO" id="GO:0004760">
    <property type="term" value="F:L-serine-pyruvate transaminase activity"/>
    <property type="evidence" value="ECO:0007669"/>
    <property type="project" value="TreeGrafter"/>
</dbReference>
<dbReference type="SUPFAM" id="SSF53383">
    <property type="entry name" value="PLP-dependent transferases"/>
    <property type="match status" value="1"/>
</dbReference>
<evidence type="ECO:0000256" key="4">
    <source>
        <dbReference type="ARBA" id="ARBA00022576"/>
    </source>
</evidence>
<feature type="modified residue" description="N6-(pyridoxal phosphate)lysine" evidence="8">
    <location>
        <position position="197"/>
    </location>
</feature>
<evidence type="ECO:0000256" key="1">
    <source>
        <dbReference type="ARBA" id="ARBA00001933"/>
    </source>
</evidence>
<dbReference type="PANTHER" id="PTHR21152:SF24">
    <property type="entry name" value="ALANINE--GLYOXYLATE AMINOTRANSFERASE 1"/>
    <property type="match status" value="1"/>
</dbReference>
<keyword evidence="4" id="KW-0032">Aminotransferase</keyword>
<protein>
    <recommendedName>
        <fullName evidence="3">alanine--glyoxylate transaminase</fullName>
        <ecNumber evidence="3">2.6.1.44</ecNumber>
    </recommendedName>
</protein>
<dbReference type="GeneID" id="20647563"/>
<dbReference type="InterPro" id="IPR015421">
    <property type="entry name" value="PyrdxlP-dep_Trfase_major"/>
</dbReference>
<dbReference type="GO" id="GO:0005777">
    <property type="term" value="C:peroxisome"/>
    <property type="evidence" value="ECO:0007669"/>
    <property type="project" value="TreeGrafter"/>
</dbReference>
<proteinExistence type="inferred from homology"/>
<sequence length="376" mass="40326">MAHPSTDKLELVPGPSQMLPNVLAALGSACGSSDLDPAFWDDYLALERDLQHFLHAESCSVAIQSGEAMLCLWGALKSTLKPGDVVVCAANGLFGAGFADMAKALGADVRVVECDWRKSIDVDALCAEIRRSDPKLVTAVHCETPSGLLNNLEGVGEVVANHTTDGLFLVDFVSSAGGAPLNVDAWKIDLGLLGPHKALSGPPALAFTTVSEKAWKRINEVKYVGYDALQPFYRAAQQEPRLLPYTHNWQAIRAALVACDNIKKEGGIDAVIQRHAEVSEFARREVQETLGLKVYGEESAASPTVTAIELPEGDWAALQEELRAQNLLVGGSYGPLNGKVLRLGHMGSQANKETVTKAIEIIGAALEKMKKSRLLH</sequence>
<dbReference type="Pfam" id="PF00266">
    <property type="entry name" value="Aminotran_5"/>
    <property type="match status" value="1"/>
</dbReference>
<dbReference type="InParanoid" id="G5A4M2"/>
<dbReference type="OMA" id="IHCETST"/>
<dbReference type="Gene3D" id="3.90.1150.10">
    <property type="entry name" value="Aspartate Aminotransferase, domain 1"/>
    <property type="match status" value="1"/>
</dbReference>
<reference evidence="10 11" key="1">
    <citation type="journal article" date="2006" name="Science">
        <title>Phytophthora genome sequences uncover evolutionary origins and mechanisms of pathogenesis.</title>
        <authorList>
            <person name="Tyler B.M."/>
            <person name="Tripathy S."/>
            <person name="Zhang X."/>
            <person name="Dehal P."/>
            <person name="Jiang R.H."/>
            <person name="Aerts A."/>
            <person name="Arredondo F.D."/>
            <person name="Baxter L."/>
            <person name="Bensasson D."/>
            <person name="Beynon J.L."/>
            <person name="Chapman J."/>
            <person name="Damasceno C.M."/>
            <person name="Dorrance A.E."/>
            <person name="Dou D."/>
            <person name="Dickerman A.W."/>
            <person name="Dubchak I.L."/>
            <person name="Garbelotto M."/>
            <person name="Gijzen M."/>
            <person name="Gordon S.G."/>
            <person name="Govers F."/>
            <person name="Grunwald N.J."/>
            <person name="Huang W."/>
            <person name="Ivors K.L."/>
            <person name="Jones R.W."/>
            <person name="Kamoun S."/>
            <person name="Krampis K."/>
            <person name="Lamour K.H."/>
            <person name="Lee M.K."/>
            <person name="McDonald W.H."/>
            <person name="Medina M."/>
            <person name="Meijer H.J."/>
            <person name="Nordberg E.K."/>
            <person name="Maclean D.J."/>
            <person name="Ospina-Giraldo M.D."/>
            <person name="Morris P.F."/>
            <person name="Phuntumart V."/>
            <person name="Putnam N.H."/>
            <person name="Rash S."/>
            <person name="Rose J.K."/>
            <person name="Sakihama Y."/>
            <person name="Salamov A.A."/>
            <person name="Savidor A."/>
            <person name="Scheuring C.F."/>
            <person name="Smith B.M."/>
            <person name="Sobral B.W."/>
            <person name="Terry A."/>
            <person name="Torto-Alalibo T.A."/>
            <person name="Win J."/>
            <person name="Xu Z."/>
            <person name="Zhang H."/>
            <person name="Grigoriev I.V."/>
            <person name="Rokhsar D.S."/>
            <person name="Boore J.L."/>
        </authorList>
    </citation>
    <scope>NUCLEOTIDE SEQUENCE [LARGE SCALE GENOMIC DNA]</scope>
    <source>
        <strain evidence="10 11">P6497</strain>
    </source>
</reference>
<keyword evidence="11" id="KW-1185">Reference proteome</keyword>
<name>G5A4M2_PHYSP</name>
<dbReference type="EMBL" id="JH159159">
    <property type="protein sequence ID" value="EGZ09622.1"/>
    <property type="molecule type" value="Genomic_DNA"/>
</dbReference>
<dbReference type="STRING" id="1094619.G5A4M2"/>
<dbReference type="Gene3D" id="3.40.640.10">
    <property type="entry name" value="Type I PLP-dependent aspartate aminotransferase-like (Major domain)"/>
    <property type="match status" value="1"/>
</dbReference>
<dbReference type="GO" id="GO:0008453">
    <property type="term" value="F:alanine-glyoxylate transaminase activity"/>
    <property type="evidence" value="ECO:0007669"/>
    <property type="project" value="UniProtKB-EC"/>
</dbReference>
<evidence type="ECO:0000256" key="3">
    <source>
        <dbReference type="ARBA" id="ARBA00013049"/>
    </source>
</evidence>
<keyword evidence="6 8" id="KW-0663">Pyridoxal phosphate</keyword>
<feature type="binding site" evidence="7">
    <location>
        <position position="342"/>
    </location>
    <ligand>
        <name>substrate</name>
    </ligand>
</feature>
<dbReference type="InterPro" id="IPR015422">
    <property type="entry name" value="PyrdxlP-dep_Trfase_small"/>
</dbReference>
<evidence type="ECO:0000313" key="10">
    <source>
        <dbReference type="EMBL" id="EGZ09622.1"/>
    </source>
</evidence>
<evidence type="ECO:0000256" key="5">
    <source>
        <dbReference type="ARBA" id="ARBA00022679"/>
    </source>
</evidence>
<dbReference type="PIRSF" id="PIRSF000524">
    <property type="entry name" value="SPT"/>
    <property type="match status" value="1"/>
</dbReference>
<dbReference type="EC" id="2.6.1.44" evidence="3"/>
<evidence type="ECO:0000256" key="2">
    <source>
        <dbReference type="ARBA" id="ARBA00009236"/>
    </source>
</evidence>
<comment type="similarity">
    <text evidence="2">Belongs to the class-V pyridoxal-phosphate-dependent aminotransferase family.</text>
</comment>
<dbReference type="PANTHER" id="PTHR21152">
    <property type="entry name" value="AMINOTRANSFERASE CLASS V"/>
    <property type="match status" value="1"/>
</dbReference>